<dbReference type="FunFam" id="2.70.170.10:FF:000028">
    <property type="entry name" value="AcetylCholine Receptor"/>
    <property type="match status" value="1"/>
</dbReference>
<evidence type="ECO:0000256" key="2">
    <source>
        <dbReference type="ARBA" id="ARBA00022692"/>
    </source>
</evidence>
<keyword evidence="9" id="KW-1185">Reference proteome</keyword>
<feature type="transmembrane region" description="Helical" evidence="6">
    <location>
        <begin position="304"/>
        <end position="325"/>
    </location>
</feature>
<dbReference type="InterPro" id="IPR036719">
    <property type="entry name" value="Neuro-gated_channel_TM_sf"/>
</dbReference>
<dbReference type="AlphaFoldDB" id="A0A6P9AF64"/>
<evidence type="ECO:0000256" key="7">
    <source>
        <dbReference type="SAM" id="SignalP"/>
    </source>
</evidence>
<evidence type="ECO:0000313" key="10">
    <source>
        <dbReference type="RefSeq" id="XP_034256978.1"/>
    </source>
</evidence>
<sequence>MANQAVLLVLLAAVLLDGVLAAATPASTTTRTTTTSTPTATSELPLTSTRRTKPLWNQTQTDRLKHDLLLGYDKFARPHPHDAHTEVDLLVVVKHVSVDEFAGTMSLDVWIKMFWTDPKLAWTPSQYGNLSTLHVADHEVWQPDIMLYNSATSPGMSASHYETSQMVVTNDGSVIWVPMTRLEVYCDMDLTHWPYDEHTCEFRMGSWVYDKNHVDIVVHNETFTLDPHVQGSTWGVVKTAFERKETLYACCPEWYVDVSFTVTATRMGAAYHQVIAAPVTTSVMILMANFWIPYERTEKVLLQGINIIVLSFSLLFMSHLVPIFTNHTPNIVKFYTCVLSLATVTLFMTVSLLNVVRTPRISAVCWPVSLLLTHPLLSWISAGVIDNVRLRPPTVTGSVSFRWLHLRPPTTPTAPTVPDGPDGPHSDSVAILPLPREAGVEAMHMENSLELSYARNRKEWRILAGTLERIWCFCIIITILYWSFIFLNP</sequence>
<dbReference type="GO" id="GO:0016020">
    <property type="term" value="C:membrane"/>
    <property type="evidence" value="ECO:0007669"/>
    <property type="project" value="UniProtKB-SubCell"/>
</dbReference>
<dbReference type="Gene3D" id="1.20.58.390">
    <property type="entry name" value="Neurotransmitter-gated ion-channel transmembrane domain"/>
    <property type="match status" value="1"/>
</dbReference>
<evidence type="ECO:0000256" key="6">
    <source>
        <dbReference type="SAM" id="Phobius"/>
    </source>
</evidence>
<evidence type="ECO:0000259" key="8">
    <source>
        <dbReference type="Pfam" id="PF02931"/>
    </source>
</evidence>
<dbReference type="Pfam" id="PF02931">
    <property type="entry name" value="Neur_chan_LBD"/>
    <property type="match status" value="1"/>
</dbReference>
<dbReference type="Proteomes" id="UP000515158">
    <property type="component" value="Unplaced"/>
</dbReference>
<accession>A0A6P9AF64</accession>
<dbReference type="InterPro" id="IPR006202">
    <property type="entry name" value="Neur_chan_lig-bd"/>
</dbReference>
<dbReference type="RefSeq" id="XP_034256978.1">
    <property type="nucleotide sequence ID" value="XM_034401087.1"/>
</dbReference>
<feature type="domain" description="Neurotransmitter-gated ion-channel ligand-binding" evidence="8">
    <location>
        <begin position="62"/>
        <end position="266"/>
    </location>
</feature>
<keyword evidence="3 6" id="KW-1133">Transmembrane helix</keyword>
<dbReference type="PRINTS" id="PR00252">
    <property type="entry name" value="NRIONCHANNEL"/>
</dbReference>
<dbReference type="GeneID" id="117654450"/>
<dbReference type="SUPFAM" id="SSF63712">
    <property type="entry name" value="Nicotinic receptor ligand binding domain-like"/>
    <property type="match status" value="1"/>
</dbReference>
<gene>
    <name evidence="10" type="primary">LOC117654450</name>
</gene>
<protein>
    <submittedName>
        <fullName evidence="10">Acetylcholine receptor subunit alpha-type acr-16-like</fullName>
    </submittedName>
</protein>
<proteinExistence type="predicted"/>
<evidence type="ECO:0000256" key="4">
    <source>
        <dbReference type="ARBA" id="ARBA00023136"/>
    </source>
</evidence>
<dbReference type="PANTHER" id="PTHR18945">
    <property type="entry name" value="NEUROTRANSMITTER GATED ION CHANNEL"/>
    <property type="match status" value="1"/>
</dbReference>
<dbReference type="GO" id="GO:0004888">
    <property type="term" value="F:transmembrane signaling receptor activity"/>
    <property type="evidence" value="ECO:0007669"/>
    <property type="project" value="InterPro"/>
</dbReference>
<dbReference type="InterPro" id="IPR038050">
    <property type="entry name" value="Neuro_actylchol_rec"/>
</dbReference>
<feature type="transmembrane region" description="Helical" evidence="6">
    <location>
        <begin position="470"/>
        <end position="487"/>
    </location>
</feature>
<dbReference type="GO" id="GO:0005230">
    <property type="term" value="F:extracellular ligand-gated monoatomic ion channel activity"/>
    <property type="evidence" value="ECO:0007669"/>
    <property type="project" value="InterPro"/>
</dbReference>
<keyword evidence="4 6" id="KW-0472">Membrane</keyword>
<evidence type="ECO:0000256" key="1">
    <source>
        <dbReference type="ARBA" id="ARBA00004141"/>
    </source>
</evidence>
<organism evidence="10">
    <name type="scientific">Thrips palmi</name>
    <name type="common">Melon thrips</name>
    <dbReference type="NCBI Taxonomy" id="161013"/>
    <lineage>
        <taxon>Eukaryota</taxon>
        <taxon>Metazoa</taxon>
        <taxon>Ecdysozoa</taxon>
        <taxon>Arthropoda</taxon>
        <taxon>Hexapoda</taxon>
        <taxon>Insecta</taxon>
        <taxon>Pterygota</taxon>
        <taxon>Neoptera</taxon>
        <taxon>Paraneoptera</taxon>
        <taxon>Thysanoptera</taxon>
        <taxon>Terebrantia</taxon>
        <taxon>Thripoidea</taxon>
        <taxon>Thripidae</taxon>
        <taxon>Thrips</taxon>
    </lineage>
</organism>
<evidence type="ECO:0000256" key="3">
    <source>
        <dbReference type="ARBA" id="ARBA00022989"/>
    </source>
</evidence>
<reference evidence="10" key="1">
    <citation type="submission" date="2025-08" db="UniProtKB">
        <authorList>
            <consortium name="RefSeq"/>
        </authorList>
    </citation>
    <scope>IDENTIFICATION</scope>
    <source>
        <tissue evidence="10">Total insect</tissue>
    </source>
</reference>
<feature type="transmembrane region" description="Helical" evidence="6">
    <location>
        <begin position="270"/>
        <end position="292"/>
    </location>
</feature>
<feature type="signal peptide" evidence="7">
    <location>
        <begin position="1"/>
        <end position="21"/>
    </location>
</feature>
<dbReference type="KEGG" id="tpal:117654450"/>
<evidence type="ECO:0000313" key="9">
    <source>
        <dbReference type="Proteomes" id="UP000515158"/>
    </source>
</evidence>
<dbReference type="Gene3D" id="2.70.170.10">
    <property type="entry name" value="Neurotransmitter-gated ion-channel ligand-binding domain"/>
    <property type="match status" value="1"/>
</dbReference>
<evidence type="ECO:0000256" key="5">
    <source>
        <dbReference type="SAM" id="MobiDB-lite"/>
    </source>
</evidence>
<dbReference type="InParanoid" id="A0A6P9AF64"/>
<feature type="compositionally biased region" description="Low complexity" evidence="5">
    <location>
        <begin position="26"/>
        <end position="49"/>
    </location>
</feature>
<comment type="subcellular location">
    <subcellularLocation>
        <location evidence="1">Membrane</location>
        <topology evidence="1">Multi-pass membrane protein</topology>
    </subcellularLocation>
</comment>
<dbReference type="InterPro" id="IPR006201">
    <property type="entry name" value="Neur_channel"/>
</dbReference>
<feature type="transmembrane region" description="Helical" evidence="6">
    <location>
        <begin position="331"/>
        <end position="353"/>
    </location>
</feature>
<dbReference type="InterPro" id="IPR036734">
    <property type="entry name" value="Neur_chan_lig-bd_sf"/>
</dbReference>
<keyword evidence="2 6" id="KW-0812">Transmembrane</keyword>
<feature type="chain" id="PRO_5027669920" evidence="7">
    <location>
        <begin position="22"/>
        <end position="489"/>
    </location>
</feature>
<keyword evidence="7" id="KW-0732">Signal</keyword>
<feature type="region of interest" description="Disordered" evidence="5">
    <location>
        <begin position="26"/>
        <end position="51"/>
    </location>
</feature>
<dbReference type="SUPFAM" id="SSF90112">
    <property type="entry name" value="Neurotransmitter-gated ion-channel transmembrane pore"/>
    <property type="match status" value="1"/>
</dbReference>
<dbReference type="OrthoDB" id="410315at2759"/>
<name>A0A6P9AF64_THRPL</name>